<sequence length="89" mass="10047">IPNKESENSSATGVGTGIAVILLILGATSVFVILYRKRRMTKRRENSNSKVYESELDKPRQTSGVDNHLYNELQDLKSDGKQQHRSSER</sequence>
<gene>
    <name evidence="3" type="ORF">MGAL_10B077289</name>
</gene>
<dbReference type="EMBL" id="UYJE01004420">
    <property type="protein sequence ID" value="VDI27830.1"/>
    <property type="molecule type" value="Genomic_DNA"/>
</dbReference>
<proteinExistence type="predicted"/>
<evidence type="ECO:0000313" key="3">
    <source>
        <dbReference type="EMBL" id="VDI27830.1"/>
    </source>
</evidence>
<protein>
    <submittedName>
        <fullName evidence="3">Uncharacterized protein</fullName>
    </submittedName>
</protein>
<feature type="non-terminal residue" evidence="3">
    <location>
        <position position="89"/>
    </location>
</feature>
<keyword evidence="2" id="KW-0812">Transmembrane</keyword>
<dbReference type="Proteomes" id="UP000596742">
    <property type="component" value="Unassembled WGS sequence"/>
</dbReference>
<keyword evidence="2" id="KW-1133">Transmembrane helix</keyword>
<keyword evidence="4" id="KW-1185">Reference proteome</keyword>
<accession>A0A8B6E1V0</accession>
<name>A0A8B6E1V0_MYTGA</name>
<organism evidence="3 4">
    <name type="scientific">Mytilus galloprovincialis</name>
    <name type="common">Mediterranean mussel</name>
    <dbReference type="NCBI Taxonomy" id="29158"/>
    <lineage>
        <taxon>Eukaryota</taxon>
        <taxon>Metazoa</taxon>
        <taxon>Spiralia</taxon>
        <taxon>Lophotrochozoa</taxon>
        <taxon>Mollusca</taxon>
        <taxon>Bivalvia</taxon>
        <taxon>Autobranchia</taxon>
        <taxon>Pteriomorphia</taxon>
        <taxon>Mytilida</taxon>
        <taxon>Mytiloidea</taxon>
        <taxon>Mytilidae</taxon>
        <taxon>Mytilinae</taxon>
        <taxon>Mytilus</taxon>
    </lineage>
</organism>
<feature type="compositionally biased region" description="Basic and acidic residues" evidence="1">
    <location>
        <begin position="74"/>
        <end position="89"/>
    </location>
</feature>
<comment type="caution">
    <text evidence="3">The sequence shown here is derived from an EMBL/GenBank/DDBJ whole genome shotgun (WGS) entry which is preliminary data.</text>
</comment>
<evidence type="ECO:0000313" key="4">
    <source>
        <dbReference type="Proteomes" id="UP000596742"/>
    </source>
</evidence>
<evidence type="ECO:0000256" key="1">
    <source>
        <dbReference type="SAM" id="MobiDB-lite"/>
    </source>
</evidence>
<feature type="transmembrane region" description="Helical" evidence="2">
    <location>
        <begin position="12"/>
        <end position="35"/>
    </location>
</feature>
<feature type="compositionally biased region" description="Basic and acidic residues" evidence="1">
    <location>
        <begin position="43"/>
        <end position="60"/>
    </location>
</feature>
<dbReference type="AlphaFoldDB" id="A0A8B6E1V0"/>
<feature type="non-terminal residue" evidence="3">
    <location>
        <position position="1"/>
    </location>
</feature>
<reference evidence="3" key="1">
    <citation type="submission" date="2018-11" db="EMBL/GenBank/DDBJ databases">
        <authorList>
            <person name="Alioto T."/>
            <person name="Alioto T."/>
        </authorList>
    </citation>
    <scope>NUCLEOTIDE SEQUENCE</scope>
</reference>
<keyword evidence="2" id="KW-0472">Membrane</keyword>
<feature type="region of interest" description="Disordered" evidence="1">
    <location>
        <begin position="42"/>
        <end position="89"/>
    </location>
</feature>
<evidence type="ECO:0000256" key="2">
    <source>
        <dbReference type="SAM" id="Phobius"/>
    </source>
</evidence>